<gene>
    <name evidence="2" type="ORF">AK829_07485</name>
</gene>
<evidence type="ECO:0008006" key="4">
    <source>
        <dbReference type="Google" id="ProtNLM"/>
    </source>
</evidence>
<accession>A0A0K1RCA4</accession>
<dbReference type="PATRIC" id="fig|156976.3.peg.1494"/>
<feature type="transmembrane region" description="Helical" evidence="1">
    <location>
        <begin position="38"/>
        <end position="57"/>
    </location>
</feature>
<dbReference type="EMBL" id="CP012342">
    <property type="protein sequence ID" value="AKV59023.1"/>
    <property type="molecule type" value="Genomic_DNA"/>
</dbReference>
<dbReference type="STRING" id="156976.AK829_07485"/>
<protein>
    <recommendedName>
        <fullName evidence="4">DUF3017 domain-containing protein</fullName>
    </recommendedName>
</protein>
<organism evidence="2 3">
    <name type="scientific">Corynebacterium riegelii</name>
    <dbReference type="NCBI Taxonomy" id="156976"/>
    <lineage>
        <taxon>Bacteria</taxon>
        <taxon>Bacillati</taxon>
        <taxon>Actinomycetota</taxon>
        <taxon>Actinomycetes</taxon>
        <taxon>Mycobacteriales</taxon>
        <taxon>Corynebacteriaceae</taxon>
        <taxon>Corynebacterium</taxon>
    </lineage>
</organism>
<evidence type="ECO:0000313" key="2">
    <source>
        <dbReference type="EMBL" id="AKV59023.1"/>
    </source>
</evidence>
<evidence type="ECO:0000313" key="3">
    <source>
        <dbReference type="Proteomes" id="UP000060016"/>
    </source>
</evidence>
<dbReference type="AlphaFoldDB" id="A0A0K1RCA4"/>
<keyword evidence="1" id="KW-0812">Transmembrane</keyword>
<keyword evidence="3" id="KW-1185">Reference proteome</keyword>
<feature type="transmembrane region" description="Helical" evidence="1">
    <location>
        <begin position="98"/>
        <end position="115"/>
    </location>
</feature>
<keyword evidence="1" id="KW-0472">Membrane</keyword>
<dbReference type="KEGG" id="crie:AK829_07485"/>
<reference evidence="2 3" key="1">
    <citation type="submission" date="2015-08" db="EMBL/GenBank/DDBJ databases">
        <authorList>
            <person name="Babu N.S."/>
            <person name="Beckwith C.J."/>
            <person name="Beseler K.G."/>
            <person name="Brison A."/>
            <person name="Carone J.V."/>
            <person name="Caskin T.P."/>
            <person name="Diamond M."/>
            <person name="Durham M.E."/>
            <person name="Foxe J.M."/>
            <person name="Go M."/>
            <person name="Henderson B.A."/>
            <person name="Jones I.B."/>
            <person name="McGettigan J.A."/>
            <person name="Micheletti S.J."/>
            <person name="Nasrallah M.E."/>
            <person name="Ortiz D."/>
            <person name="Piller C.R."/>
            <person name="Privatt S.R."/>
            <person name="Schneider S.L."/>
            <person name="Sharp S."/>
            <person name="Smith T.C."/>
            <person name="Stanton J.D."/>
            <person name="Ullery H.E."/>
            <person name="Wilson R.J."/>
            <person name="Serrano M.G."/>
            <person name="Buck G."/>
            <person name="Lee V."/>
            <person name="Wang Y."/>
            <person name="Carvalho R."/>
            <person name="Voegtly L."/>
            <person name="Shi R."/>
            <person name="Duckworth R."/>
            <person name="Johnson A."/>
            <person name="Loviza R."/>
            <person name="Walstead R."/>
            <person name="Shah Z."/>
            <person name="Kiflezghi M."/>
            <person name="Wade K."/>
            <person name="Ball S.L."/>
            <person name="Bradley K.W."/>
            <person name="Asai D.J."/>
            <person name="Bowman C.A."/>
            <person name="Russell D.A."/>
            <person name="Pope W.H."/>
            <person name="Jacobs-Sera D."/>
            <person name="Hendrix R.W."/>
            <person name="Hatfull G.F."/>
        </authorList>
    </citation>
    <scope>NUCLEOTIDE SEQUENCE [LARGE SCALE GENOMIC DNA]</scope>
    <source>
        <strain evidence="2 3">PUDD_83A45</strain>
    </source>
</reference>
<proteinExistence type="predicted"/>
<dbReference type="Pfam" id="PF11222">
    <property type="entry name" value="DUF3017"/>
    <property type="match status" value="1"/>
</dbReference>
<evidence type="ECO:0000256" key="1">
    <source>
        <dbReference type="SAM" id="Phobius"/>
    </source>
</evidence>
<sequence>MWSARSAKPGCSGVLASQLDNPHDIGNAPSALPRRVQWAMTALFLAGFVASGLFAATEHWRRATFTLGAAMLWLTVVRLTCDSQVIGLLAVRSRRFDALFTTALGAAMMWLAWSVDALGS</sequence>
<keyword evidence="1" id="KW-1133">Transmembrane helix</keyword>
<dbReference type="InterPro" id="IPR021385">
    <property type="entry name" value="DUF3017"/>
</dbReference>
<dbReference type="Proteomes" id="UP000060016">
    <property type="component" value="Chromosome"/>
</dbReference>
<name>A0A0K1RCA4_9CORY</name>